<comment type="subcellular location">
    <subcellularLocation>
        <location evidence="1">Membrane</location>
        <topology evidence="1">Multi-pass membrane protein</topology>
    </subcellularLocation>
</comment>
<sequence length="247" mass="25970">MTDPKTPKSPASDAPSWVDEVLTPKSAAEPQPQRQPQAPPPPPRPVADDPARDLRLPGDPPRPAPPVVELPRGEARADTWEGTDWVARATAGSARTPQMPTGTPVPPPPTDVWNAPAPPHSSAGRPLGSVPVPSAPVSAPFFSGDVAQKKLIAGLLGILLGSLGIHKFYLGMNNAGLIMLGLNLGVWVVAWILTLLTIGFGGIILLPLAALISGAVGLVGLIEGILYLTKSDADFQRDYVIGKRQWF</sequence>
<dbReference type="OrthoDB" id="9816361at2"/>
<gene>
    <name evidence="8" type="ORF">SAMN04488058_102269</name>
</gene>
<name>A0A1H6UNM3_9DEIO</name>
<evidence type="ECO:0000313" key="8">
    <source>
        <dbReference type="EMBL" id="SEI93983.1"/>
    </source>
</evidence>
<reference evidence="9" key="1">
    <citation type="submission" date="2016-10" db="EMBL/GenBank/DDBJ databases">
        <authorList>
            <person name="Varghese N."/>
            <person name="Submissions S."/>
        </authorList>
    </citation>
    <scope>NUCLEOTIDE SEQUENCE [LARGE SCALE GENOMIC DNA]</scope>
    <source>
        <strain evidence="9">CGMCC 1.10218</strain>
    </source>
</reference>
<keyword evidence="4 6" id="KW-0472">Membrane</keyword>
<dbReference type="STRING" id="856736.SAMN04488058_102269"/>
<feature type="compositionally biased region" description="Basic and acidic residues" evidence="5">
    <location>
        <begin position="46"/>
        <end position="56"/>
    </location>
</feature>
<keyword evidence="9" id="KW-1185">Reference proteome</keyword>
<keyword evidence="2 6" id="KW-0812">Transmembrane</keyword>
<evidence type="ECO:0000256" key="2">
    <source>
        <dbReference type="ARBA" id="ARBA00022692"/>
    </source>
</evidence>
<evidence type="ECO:0000256" key="1">
    <source>
        <dbReference type="ARBA" id="ARBA00004141"/>
    </source>
</evidence>
<dbReference type="AlphaFoldDB" id="A0A1H6UNM3"/>
<feature type="region of interest" description="Disordered" evidence="5">
    <location>
        <begin position="1"/>
        <end position="82"/>
    </location>
</feature>
<protein>
    <submittedName>
        <fullName evidence="8">TM2 domain-containing membrane protein YozV</fullName>
    </submittedName>
</protein>
<dbReference type="Pfam" id="PF05154">
    <property type="entry name" value="TM2"/>
    <property type="match status" value="1"/>
</dbReference>
<feature type="transmembrane region" description="Helical" evidence="6">
    <location>
        <begin position="177"/>
        <end position="198"/>
    </location>
</feature>
<evidence type="ECO:0000256" key="4">
    <source>
        <dbReference type="ARBA" id="ARBA00023136"/>
    </source>
</evidence>
<feature type="transmembrane region" description="Helical" evidence="6">
    <location>
        <begin position="151"/>
        <end position="170"/>
    </location>
</feature>
<evidence type="ECO:0000313" key="9">
    <source>
        <dbReference type="Proteomes" id="UP000199223"/>
    </source>
</evidence>
<dbReference type="RefSeq" id="WP_092263511.1">
    <property type="nucleotide sequence ID" value="NZ_FNZA01000002.1"/>
</dbReference>
<evidence type="ECO:0000256" key="3">
    <source>
        <dbReference type="ARBA" id="ARBA00022989"/>
    </source>
</evidence>
<evidence type="ECO:0000256" key="5">
    <source>
        <dbReference type="SAM" id="MobiDB-lite"/>
    </source>
</evidence>
<feature type="compositionally biased region" description="Pro residues" evidence="5">
    <location>
        <begin position="58"/>
        <end position="68"/>
    </location>
</feature>
<organism evidence="8 9">
    <name type="scientific">Deinococcus reticulitermitis</name>
    <dbReference type="NCBI Taxonomy" id="856736"/>
    <lineage>
        <taxon>Bacteria</taxon>
        <taxon>Thermotogati</taxon>
        <taxon>Deinococcota</taxon>
        <taxon>Deinococci</taxon>
        <taxon>Deinococcales</taxon>
        <taxon>Deinococcaceae</taxon>
        <taxon>Deinococcus</taxon>
    </lineage>
</organism>
<evidence type="ECO:0000256" key="6">
    <source>
        <dbReference type="SAM" id="Phobius"/>
    </source>
</evidence>
<feature type="domain" description="TM2" evidence="7">
    <location>
        <begin position="148"/>
        <end position="194"/>
    </location>
</feature>
<dbReference type="Proteomes" id="UP000199223">
    <property type="component" value="Unassembled WGS sequence"/>
</dbReference>
<proteinExistence type="predicted"/>
<dbReference type="InterPro" id="IPR007829">
    <property type="entry name" value="TM2"/>
</dbReference>
<keyword evidence="3 6" id="KW-1133">Transmembrane helix</keyword>
<accession>A0A1H6UNM3</accession>
<feature type="transmembrane region" description="Helical" evidence="6">
    <location>
        <begin position="204"/>
        <end position="228"/>
    </location>
</feature>
<dbReference type="GO" id="GO:0016020">
    <property type="term" value="C:membrane"/>
    <property type="evidence" value="ECO:0007669"/>
    <property type="project" value="UniProtKB-SubCell"/>
</dbReference>
<evidence type="ECO:0000259" key="7">
    <source>
        <dbReference type="Pfam" id="PF05154"/>
    </source>
</evidence>
<dbReference type="EMBL" id="FNZA01000002">
    <property type="protein sequence ID" value="SEI93983.1"/>
    <property type="molecule type" value="Genomic_DNA"/>
</dbReference>